<keyword evidence="4" id="KW-0698">rRNA processing</keyword>
<evidence type="ECO:0000313" key="9">
    <source>
        <dbReference type="Proteomes" id="UP000186594"/>
    </source>
</evidence>
<comment type="subcellular location">
    <subcellularLocation>
        <location evidence="2">Cytoplasm</location>
    </subcellularLocation>
    <subcellularLocation>
        <location evidence="1">Nucleus</location>
    </subcellularLocation>
</comment>
<keyword evidence="3" id="KW-0963">Cytoplasm</keyword>
<dbReference type="GO" id="GO:0006364">
    <property type="term" value="P:rRNA processing"/>
    <property type="evidence" value="ECO:0007669"/>
    <property type="project" value="UniProtKB-KW"/>
</dbReference>
<dbReference type="GO" id="GO:0005730">
    <property type="term" value="C:nucleolus"/>
    <property type="evidence" value="ECO:0007669"/>
    <property type="project" value="TreeGrafter"/>
</dbReference>
<dbReference type="PANTHER" id="PTHR11953">
    <property type="entry name" value="EXOSOME COMPLEX COMPONENT"/>
    <property type="match status" value="1"/>
</dbReference>
<dbReference type="SUPFAM" id="SSF54211">
    <property type="entry name" value="Ribosomal protein S5 domain 2-like"/>
    <property type="match status" value="1"/>
</dbReference>
<sequence length="140" mass="15510">MSNLYPKTHIDIFVVILSWDGERAALCNAITASSLAIADAGIECVDLTVGMSCGISALKECVHFALSTTTNRKTMDTNEYQIDLTKEEEKGCTDWTVLGYMAARDEITYLESNGHQGIEVTLEAARAIRRAVNRYLETRQ</sequence>
<evidence type="ECO:0000256" key="4">
    <source>
        <dbReference type="ARBA" id="ARBA00022552"/>
    </source>
</evidence>
<dbReference type="GO" id="GO:0000177">
    <property type="term" value="C:cytoplasmic exosome (RNase complex)"/>
    <property type="evidence" value="ECO:0007669"/>
    <property type="project" value="TreeGrafter"/>
</dbReference>
<protein>
    <submittedName>
        <fullName evidence="8">Exosome complex component mtr3</fullName>
    </submittedName>
</protein>
<dbReference type="GO" id="GO:0016075">
    <property type="term" value="P:rRNA catabolic process"/>
    <property type="evidence" value="ECO:0007669"/>
    <property type="project" value="TreeGrafter"/>
</dbReference>
<dbReference type="Proteomes" id="UP000186594">
    <property type="component" value="Unassembled WGS sequence"/>
</dbReference>
<evidence type="ECO:0000256" key="3">
    <source>
        <dbReference type="ARBA" id="ARBA00022490"/>
    </source>
</evidence>
<keyword evidence="5" id="KW-0271">Exosome</keyword>
<evidence type="ECO:0000313" key="8">
    <source>
        <dbReference type="EMBL" id="OLL21660.1"/>
    </source>
</evidence>
<evidence type="ECO:0000256" key="2">
    <source>
        <dbReference type="ARBA" id="ARBA00004496"/>
    </source>
</evidence>
<evidence type="ECO:0000256" key="5">
    <source>
        <dbReference type="ARBA" id="ARBA00022835"/>
    </source>
</evidence>
<dbReference type="STRING" id="1198029.A0A1U7LG79"/>
<dbReference type="EMBL" id="LXFE01004413">
    <property type="protein sequence ID" value="OLL21660.1"/>
    <property type="molecule type" value="Genomic_DNA"/>
</dbReference>
<dbReference type="AlphaFoldDB" id="A0A1U7LG79"/>
<accession>A0A1U7LG79</accession>
<evidence type="ECO:0000256" key="1">
    <source>
        <dbReference type="ARBA" id="ARBA00004123"/>
    </source>
</evidence>
<dbReference type="GO" id="GO:0003723">
    <property type="term" value="F:RNA binding"/>
    <property type="evidence" value="ECO:0007669"/>
    <property type="project" value="UniProtKB-KW"/>
</dbReference>
<dbReference type="Gene3D" id="3.30.230.70">
    <property type="entry name" value="GHMP Kinase, N-terminal domain"/>
    <property type="match status" value="1"/>
</dbReference>
<evidence type="ECO:0000256" key="6">
    <source>
        <dbReference type="ARBA" id="ARBA00022884"/>
    </source>
</evidence>
<dbReference type="GO" id="GO:0000176">
    <property type="term" value="C:nuclear exosome (RNase complex)"/>
    <property type="evidence" value="ECO:0007669"/>
    <property type="project" value="TreeGrafter"/>
</dbReference>
<reference evidence="8 9" key="1">
    <citation type="submission" date="2016-04" db="EMBL/GenBank/DDBJ databases">
        <title>Evolutionary innovation and constraint leading to complex multicellularity in the Ascomycota.</title>
        <authorList>
            <person name="Cisse O."/>
            <person name="Nguyen A."/>
            <person name="Hewitt D.A."/>
            <person name="Jedd G."/>
            <person name="Stajich J.E."/>
        </authorList>
    </citation>
    <scope>NUCLEOTIDE SEQUENCE [LARGE SCALE GENOMIC DNA]</scope>
    <source>
        <strain evidence="8 9">DAH-3</strain>
    </source>
</reference>
<dbReference type="GO" id="GO:0071051">
    <property type="term" value="P:poly(A)-dependent snoRNA 3'-end processing"/>
    <property type="evidence" value="ECO:0007669"/>
    <property type="project" value="TreeGrafter"/>
</dbReference>
<proteinExistence type="predicted"/>
<keyword evidence="7" id="KW-0539">Nucleus</keyword>
<keyword evidence="9" id="KW-1185">Reference proteome</keyword>
<name>A0A1U7LG79_NEOID</name>
<gene>
    <name evidence="8" type="ORF">NEOLI_001429</name>
</gene>
<dbReference type="InterPro" id="IPR027408">
    <property type="entry name" value="PNPase/RNase_PH_dom_sf"/>
</dbReference>
<dbReference type="InterPro" id="IPR050080">
    <property type="entry name" value="RNase_PH"/>
</dbReference>
<dbReference type="GO" id="GO:0034475">
    <property type="term" value="P:U4 snRNA 3'-end processing"/>
    <property type="evidence" value="ECO:0007669"/>
    <property type="project" value="TreeGrafter"/>
</dbReference>
<dbReference type="OrthoDB" id="2504340at2759"/>
<organism evidence="8 9">
    <name type="scientific">Neolecta irregularis (strain DAH-3)</name>
    <dbReference type="NCBI Taxonomy" id="1198029"/>
    <lineage>
        <taxon>Eukaryota</taxon>
        <taxon>Fungi</taxon>
        <taxon>Dikarya</taxon>
        <taxon>Ascomycota</taxon>
        <taxon>Taphrinomycotina</taxon>
        <taxon>Neolectales</taxon>
        <taxon>Neolectaceae</taxon>
        <taxon>Neolecta</taxon>
    </lineage>
</organism>
<keyword evidence="6" id="KW-0694">RNA-binding</keyword>
<evidence type="ECO:0000256" key="7">
    <source>
        <dbReference type="ARBA" id="ARBA00023242"/>
    </source>
</evidence>
<dbReference type="GO" id="GO:0071028">
    <property type="term" value="P:nuclear mRNA surveillance"/>
    <property type="evidence" value="ECO:0007669"/>
    <property type="project" value="TreeGrafter"/>
</dbReference>
<dbReference type="PANTHER" id="PTHR11953:SF2">
    <property type="entry name" value="EXOSOME COMPLEX COMPONENT MTR3"/>
    <property type="match status" value="1"/>
</dbReference>
<dbReference type="InterPro" id="IPR020568">
    <property type="entry name" value="Ribosomal_Su5_D2-typ_SF"/>
</dbReference>
<comment type="caution">
    <text evidence="8">The sequence shown here is derived from an EMBL/GenBank/DDBJ whole genome shotgun (WGS) entry which is preliminary data.</text>
</comment>